<reference evidence="1 2" key="1">
    <citation type="submission" date="2019-08" db="EMBL/GenBank/DDBJ databases">
        <title>Actinomadura sp. nov. CYP1-5 isolated from mountain soil.</title>
        <authorList>
            <person name="Songsumanus A."/>
            <person name="Kuncharoen N."/>
            <person name="Kudo T."/>
            <person name="Yuki M."/>
            <person name="Igarashi Y."/>
            <person name="Tanasupawat S."/>
        </authorList>
    </citation>
    <scope>NUCLEOTIDE SEQUENCE [LARGE SCALE GENOMIC DNA]</scope>
    <source>
        <strain evidence="1 2">GKU157</strain>
    </source>
</reference>
<dbReference type="AlphaFoldDB" id="A0A5D0UMD7"/>
<dbReference type="RefSeq" id="WP_148348165.1">
    <property type="nucleotide sequence ID" value="NZ_JBHSBF010000027.1"/>
</dbReference>
<gene>
    <name evidence="1" type="ORF">FXF65_03370</name>
</gene>
<evidence type="ECO:0000313" key="1">
    <source>
        <dbReference type="EMBL" id="TYC18792.1"/>
    </source>
</evidence>
<protein>
    <recommendedName>
        <fullName evidence="3">Alpha/beta hydrolase</fullName>
    </recommendedName>
</protein>
<proteinExistence type="predicted"/>
<name>A0A5D0UMD7_9ACTN</name>
<dbReference type="OrthoDB" id="5192809at2"/>
<evidence type="ECO:0000313" key="2">
    <source>
        <dbReference type="Proteomes" id="UP000322634"/>
    </source>
</evidence>
<accession>A0A5D0UMD7</accession>
<organism evidence="1 2">
    <name type="scientific">Actinomadura syzygii</name>
    <dbReference type="NCBI Taxonomy" id="1427538"/>
    <lineage>
        <taxon>Bacteria</taxon>
        <taxon>Bacillati</taxon>
        <taxon>Actinomycetota</taxon>
        <taxon>Actinomycetes</taxon>
        <taxon>Streptosporangiales</taxon>
        <taxon>Thermomonosporaceae</taxon>
        <taxon>Actinomadura</taxon>
    </lineage>
</organism>
<comment type="caution">
    <text evidence="1">The sequence shown here is derived from an EMBL/GenBank/DDBJ whole genome shotgun (WGS) entry which is preliminary data.</text>
</comment>
<dbReference type="SUPFAM" id="SSF53474">
    <property type="entry name" value="alpha/beta-Hydrolases"/>
    <property type="match status" value="1"/>
</dbReference>
<sequence>MTPGTLVLLHAPKETSAAWGDLPAALRTSGLDVRAPDVPDETGPRYIARASLLVGASGPVPPLVLVAHGAAGPLLPGIALAQRAAHRPIGGYVFVDADLPHPLRHDHAAPENDVPMPPDWPEAPCGYLRTHPDRKASPAHDQAVREAQLRGWPTTEHEPPTPVAQALNALIASL</sequence>
<dbReference type="EMBL" id="VSFF01000001">
    <property type="protein sequence ID" value="TYC18792.1"/>
    <property type="molecule type" value="Genomic_DNA"/>
</dbReference>
<dbReference type="InterPro" id="IPR029058">
    <property type="entry name" value="AB_hydrolase_fold"/>
</dbReference>
<keyword evidence="2" id="KW-1185">Reference proteome</keyword>
<dbReference type="Proteomes" id="UP000322634">
    <property type="component" value="Unassembled WGS sequence"/>
</dbReference>
<evidence type="ECO:0008006" key="3">
    <source>
        <dbReference type="Google" id="ProtNLM"/>
    </source>
</evidence>